<evidence type="ECO:0000313" key="1">
    <source>
        <dbReference type="EMBL" id="OTX44306.1"/>
    </source>
</evidence>
<accession>A0A9Q5X481</accession>
<sequence length="65" mass="7524">MFFTFCSMYLSLTTFEYISSIGFVSIGFKLLNVIKQCEQFPLRLTHIKLIDISIIDTSINIHPSF</sequence>
<dbReference type="Proteomes" id="UP000194733">
    <property type="component" value="Unassembled WGS sequence"/>
</dbReference>
<organism evidence="1 2">
    <name type="scientific">Bacillus thuringiensis serovar sooncheon</name>
    <dbReference type="NCBI Taxonomy" id="180891"/>
    <lineage>
        <taxon>Bacteria</taxon>
        <taxon>Bacillati</taxon>
        <taxon>Bacillota</taxon>
        <taxon>Bacilli</taxon>
        <taxon>Bacillales</taxon>
        <taxon>Bacillaceae</taxon>
        <taxon>Bacillus</taxon>
        <taxon>Bacillus cereus group</taxon>
    </lineage>
</organism>
<name>A0A9Q5X481_BACTU</name>
<protein>
    <submittedName>
        <fullName evidence="1">Uncharacterized protein</fullName>
    </submittedName>
</protein>
<dbReference type="EMBL" id="NFCY01000025">
    <property type="protein sequence ID" value="OTX44306.1"/>
    <property type="molecule type" value="Genomic_DNA"/>
</dbReference>
<comment type="caution">
    <text evidence="1">The sequence shown here is derived from an EMBL/GenBank/DDBJ whole genome shotgun (WGS) entry which is preliminary data.</text>
</comment>
<dbReference type="AlphaFoldDB" id="A0A9Q5X481"/>
<gene>
    <name evidence="1" type="ORF">BK724_16550</name>
</gene>
<reference evidence="1 2" key="1">
    <citation type="submission" date="2016-10" db="EMBL/GenBank/DDBJ databases">
        <title>Comparative genomics of Bacillus thuringiensis reveals a path to pathogens against multiple invertebrate hosts.</title>
        <authorList>
            <person name="Zheng J."/>
            <person name="Gao Q."/>
            <person name="Liu H."/>
            <person name="Peng D."/>
            <person name="Ruan L."/>
            <person name="Sun M."/>
        </authorList>
    </citation>
    <scope>NUCLEOTIDE SEQUENCE [LARGE SCALE GENOMIC DNA]</scope>
    <source>
        <strain evidence="1">BGSC 4BB1</strain>
    </source>
</reference>
<proteinExistence type="predicted"/>
<evidence type="ECO:0000313" key="2">
    <source>
        <dbReference type="Proteomes" id="UP000194733"/>
    </source>
</evidence>